<comment type="caution">
    <text evidence="1">The sequence shown here is derived from an EMBL/GenBank/DDBJ whole genome shotgun (WGS) entry which is preliminary data.</text>
</comment>
<reference evidence="1" key="1">
    <citation type="submission" date="2022-10" db="EMBL/GenBank/DDBJ databases">
        <title>Genome Sequence of Xylaria curta.</title>
        <authorList>
            <person name="Buettner E."/>
        </authorList>
    </citation>
    <scope>NUCLEOTIDE SEQUENCE</scope>
    <source>
        <strain evidence="1">Babe10</strain>
    </source>
</reference>
<protein>
    <submittedName>
        <fullName evidence="1">Uncharacterized protein</fullName>
    </submittedName>
</protein>
<organism evidence="1 2">
    <name type="scientific">Xylaria curta</name>
    <dbReference type="NCBI Taxonomy" id="42375"/>
    <lineage>
        <taxon>Eukaryota</taxon>
        <taxon>Fungi</taxon>
        <taxon>Dikarya</taxon>
        <taxon>Ascomycota</taxon>
        <taxon>Pezizomycotina</taxon>
        <taxon>Sordariomycetes</taxon>
        <taxon>Xylariomycetidae</taxon>
        <taxon>Xylariales</taxon>
        <taxon>Xylariaceae</taxon>
        <taxon>Xylaria</taxon>
    </lineage>
</organism>
<sequence>MPADIRPVKRASSQRAADLYRAGVPLWNKEDLLDIEHELAQSYTLDKFTIRRIMVVKSAFKIPCSAFAILYDGKPYVHFQDYWRLVKAKPDGPPETYHCSYLVNWSNETLAEFRGTIEHPKALFEQVKLAWENSATCNLLRCDLTKFLGTKKVTKIVCFGLGDLHRKPPEWLTRMIQHSIALTIADFCRHGSDEFVRLLSQDPDYTEQTKEILTRSGFEIVGQYGAGGFAEIDDETVVFSVFVNAPVKQIIADIARPLLVISTGFEICDDHENPWADADSPRTRRMWQEYGCYDFPVSPEESKTMAQMQKLKIYARTAAERIDL</sequence>
<accession>A0ACC1PJ41</accession>
<evidence type="ECO:0000313" key="2">
    <source>
        <dbReference type="Proteomes" id="UP001143856"/>
    </source>
</evidence>
<proteinExistence type="predicted"/>
<evidence type="ECO:0000313" key="1">
    <source>
        <dbReference type="EMBL" id="KAJ2992600.1"/>
    </source>
</evidence>
<dbReference type="Proteomes" id="UP001143856">
    <property type="component" value="Unassembled WGS sequence"/>
</dbReference>
<gene>
    <name evidence="1" type="ORF">NUW58_g2111</name>
</gene>
<dbReference type="EMBL" id="JAPDGR010000258">
    <property type="protein sequence ID" value="KAJ2992600.1"/>
    <property type="molecule type" value="Genomic_DNA"/>
</dbReference>
<name>A0ACC1PJ41_9PEZI</name>
<keyword evidence="2" id="KW-1185">Reference proteome</keyword>